<dbReference type="RefSeq" id="WP_043628920.1">
    <property type="nucleotide sequence ID" value="NZ_CAWMOE010000032.1"/>
</dbReference>
<proteinExistence type="predicted"/>
<reference evidence="2 5" key="2">
    <citation type="submission" date="2023-12" db="EMBL/GenBank/DDBJ databases">
        <title>Evaluation and characterization of a potential secondary metabolite violacein from indigenous Chromobacterium amazonense SAM215.</title>
        <authorList>
            <person name="Tarafdar M.R."/>
            <person name="Abedin S.M."/>
            <person name="Atiqua A."/>
            <person name="Saha A."/>
            <person name="Khan S.N."/>
        </authorList>
    </citation>
    <scope>NUCLEOTIDE SEQUENCE [LARGE SCALE GENOMIC DNA]</scope>
    <source>
        <strain evidence="2 5">SAM215</strain>
    </source>
</reference>
<gene>
    <name evidence="3" type="ORF">BUE93_13730</name>
    <name evidence="2" type="ORF">QCL97_004065</name>
</gene>
<sequence length="127" mass="14803">MLNQLLDVKRRRERSLRAALARLADEELALCARQDAVHARRHTLYQEWRSLARQSGCFDHHGLERLRASLAKLEGEDQALARELETLAAERALLTQARAEQDSLLRRNLREQEKLVLLLESEHNHKH</sequence>
<dbReference type="OrthoDB" id="51158at206351"/>
<dbReference type="EMBL" id="MTBD01000028">
    <property type="protein sequence ID" value="PRP69751.1"/>
    <property type="molecule type" value="Genomic_DNA"/>
</dbReference>
<reference evidence="3 4" key="1">
    <citation type="submission" date="2017-01" db="EMBL/GenBank/DDBJ databases">
        <title>New insights into the genetic diversity of Chromobacterium isolated from tropical freshwater lake.</title>
        <authorList>
            <person name="Santos A.B."/>
            <person name="Nascimento A.M."/>
            <person name="Da Silva P.C."/>
        </authorList>
    </citation>
    <scope>NUCLEOTIDE SEQUENCE [LARGE SCALE GENOMIC DNA]</scope>
    <source>
        <strain evidence="3 4">56AF</strain>
    </source>
</reference>
<evidence type="ECO:0000313" key="5">
    <source>
        <dbReference type="Proteomes" id="UP001224516"/>
    </source>
</evidence>
<protein>
    <submittedName>
        <fullName evidence="3">Uncharacterized protein</fullName>
    </submittedName>
</protein>
<keyword evidence="5" id="KW-1185">Reference proteome</keyword>
<organism evidence="3 4">
    <name type="scientific">Chromobacterium amazonense</name>
    <dbReference type="NCBI Taxonomy" id="1382803"/>
    <lineage>
        <taxon>Bacteria</taxon>
        <taxon>Pseudomonadati</taxon>
        <taxon>Pseudomonadota</taxon>
        <taxon>Betaproteobacteria</taxon>
        <taxon>Neisseriales</taxon>
        <taxon>Chromobacteriaceae</taxon>
        <taxon>Chromobacterium</taxon>
    </lineage>
</organism>
<dbReference type="AlphaFoldDB" id="A0A1S1WX44"/>
<evidence type="ECO:0000313" key="3">
    <source>
        <dbReference type="EMBL" id="PRP69751.1"/>
    </source>
</evidence>
<dbReference type="Proteomes" id="UP001224516">
    <property type="component" value="Unassembled WGS sequence"/>
</dbReference>
<evidence type="ECO:0000256" key="1">
    <source>
        <dbReference type="SAM" id="Coils"/>
    </source>
</evidence>
<evidence type="ECO:0000313" key="4">
    <source>
        <dbReference type="Proteomes" id="UP000239469"/>
    </source>
</evidence>
<comment type="caution">
    <text evidence="3">The sequence shown here is derived from an EMBL/GenBank/DDBJ whole genome shotgun (WGS) entry which is preliminary data.</text>
</comment>
<dbReference type="EMBL" id="JAVFJF020000005">
    <property type="protein sequence ID" value="MEJ8673891.1"/>
    <property type="molecule type" value="Genomic_DNA"/>
</dbReference>
<name>A0A1S1WX44_9NEIS</name>
<evidence type="ECO:0000313" key="2">
    <source>
        <dbReference type="EMBL" id="MEJ8673891.1"/>
    </source>
</evidence>
<dbReference type="Proteomes" id="UP000239469">
    <property type="component" value="Unassembled WGS sequence"/>
</dbReference>
<feature type="coiled-coil region" evidence="1">
    <location>
        <begin position="63"/>
        <end position="90"/>
    </location>
</feature>
<accession>A0A1S1WX44</accession>
<keyword evidence="1" id="KW-0175">Coiled coil</keyword>